<dbReference type="AlphaFoldDB" id="A0A4Y1ZXN5"/>
<organism evidence="1 2">
    <name type="scientific">Araneus ventricosus</name>
    <name type="common">Orbweaver spider</name>
    <name type="synonym">Epeira ventricosa</name>
    <dbReference type="NCBI Taxonomy" id="182803"/>
    <lineage>
        <taxon>Eukaryota</taxon>
        <taxon>Metazoa</taxon>
        <taxon>Ecdysozoa</taxon>
        <taxon>Arthropoda</taxon>
        <taxon>Chelicerata</taxon>
        <taxon>Arachnida</taxon>
        <taxon>Araneae</taxon>
        <taxon>Araneomorphae</taxon>
        <taxon>Entelegynae</taxon>
        <taxon>Araneoidea</taxon>
        <taxon>Araneidae</taxon>
        <taxon>Araneus</taxon>
    </lineage>
</organism>
<reference evidence="1 2" key="1">
    <citation type="journal article" date="2019" name="Sci. Rep.">
        <title>Orb-weaving spider Araneus ventricosus genome elucidates the spidroin gene catalogue.</title>
        <authorList>
            <person name="Kono N."/>
            <person name="Nakamura H."/>
            <person name="Ohtoshi R."/>
            <person name="Moran D.A.P."/>
            <person name="Shinohara A."/>
            <person name="Yoshida Y."/>
            <person name="Fujiwara M."/>
            <person name="Mori M."/>
            <person name="Tomita M."/>
            <person name="Arakawa K."/>
        </authorList>
    </citation>
    <scope>NUCLEOTIDE SEQUENCE [LARGE SCALE GENOMIC DNA]</scope>
</reference>
<accession>A0A4Y1ZXN5</accession>
<proteinExistence type="predicted"/>
<comment type="caution">
    <text evidence="1">The sequence shown here is derived from an EMBL/GenBank/DDBJ whole genome shotgun (WGS) entry which is preliminary data.</text>
</comment>
<dbReference type="EMBL" id="BGPR01230012">
    <property type="protein sequence ID" value="GBL71885.1"/>
    <property type="molecule type" value="Genomic_DNA"/>
</dbReference>
<dbReference type="Proteomes" id="UP000499080">
    <property type="component" value="Unassembled WGS sequence"/>
</dbReference>
<dbReference type="OrthoDB" id="6426407at2759"/>
<sequence length="122" mass="14623">MERCGRNFTPEQLQTIQSRVEKWKETDEMALLIFLLIKTRLKMKELLGWFNTDPEKRKEYLKDKPDWLGGYISAPKLFPKTHQAYLKQWKRVCSQWFGIHEATFEMVRRINRNDVFPNAASS</sequence>
<name>A0A4Y1ZXN5_ARAVE</name>
<protein>
    <submittedName>
        <fullName evidence="1">Uncharacterized protein</fullName>
    </submittedName>
</protein>
<evidence type="ECO:0000313" key="2">
    <source>
        <dbReference type="Proteomes" id="UP000499080"/>
    </source>
</evidence>
<keyword evidence="2" id="KW-1185">Reference proteome</keyword>
<evidence type="ECO:0000313" key="1">
    <source>
        <dbReference type="EMBL" id="GBL71885.1"/>
    </source>
</evidence>
<gene>
    <name evidence="1" type="ORF">AVEN_228812_1</name>
</gene>